<dbReference type="SUPFAM" id="SSF110849">
    <property type="entry name" value="ParB/Sulfiredoxin"/>
    <property type="match status" value="1"/>
</dbReference>
<evidence type="ECO:0000256" key="1">
    <source>
        <dbReference type="ARBA" id="ARBA00022829"/>
    </source>
</evidence>
<evidence type="ECO:0008006" key="6">
    <source>
        <dbReference type="Google" id="ProtNLM"/>
    </source>
</evidence>
<dbReference type="PANTHER" id="PTHR33375:SF1">
    <property type="entry name" value="CHROMOSOME-PARTITIONING PROTEIN PARB-RELATED"/>
    <property type="match status" value="1"/>
</dbReference>
<dbReference type="GO" id="GO:0005694">
    <property type="term" value="C:chromosome"/>
    <property type="evidence" value="ECO:0007669"/>
    <property type="project" value="TreeGrafter"/>
</dbReference>
<dbReference type="AlphaFoldDB" id="X1SKH0"/>
<sequence length="335" mass="38620">MPDIELKKIQPNRLNPRLEFTKAGLDKLADSIRKVGLLEPIIVRPYQDEYQVVVGERRYRAAHQAGLDKVPVVVRDYSDDEVMEINLVENIQREDLSVVEKAKICKQLRDKFPEKYPTWDKIAEKVSVEGETVKSWVRTLGLPEEIQRRIAPREIKRTPIGKIDYQTALHIVEKVKEPAKQIELARELGERHVPQRAARQLIKETVRQPEKSIRQVFREVVEEAPIMLPFSKAHADAIVERTKTQTSRKGIDPKIRPGKIVRAAVTHFADLEIEDVYRKRLGDFDEEDAQREGGYTLEEFKEVWKGLHGVWNPNESISVVRFRLAKVVGESDNSG</sequence>
<dbReference type="PANTHER" id="PTHR33375">
    <property type="entry name" value="CHROMOSOME-PARTITIONING PROTEIN PARB-RELATED"/>
    <property type="match status" value="1"/>
</dbReference>
<dbReference type="InterPro" id="IPR004437">
    <property type="entry name" value="ParB/RepB/Spo0J"/>
</dbReference>
<reference evidence="5" key="1">
    <citation type="journal article" date="2014" name="Front. Microbiol.">
        <title>High frequency of phylogenetically diverse reductive dehalogenase-homologous genes in deep subseafloor sedimentary metagenomes.</title>
        <authorList>
            <person name="Kawai M."/>
            <person name="Futagami T."/>
            <person name="Toyoda A."/>
            <person name="Takaki Y."/>
            <person name="Nishi S."/>
            <person name="Hori S."/>
            <person name="Arai W."/>
            <person name="Tsubouchi T."/>
            <person name="Morono Y."/>
            <person name="Uchiyama I."/>
            <person name="Ito T."/>
            <person name="Fujiyama A."/>
            <person name="Inagaki F."/>
            <person name="Takami H."/>
        </authorList>
    </citation>
    <scope>NUCLEOTIDE SEQUENCE</scope>
    <source>
        <strain evidence="5">Expedition CK06-06</strain>
    </source>
</reference>
<dbReference type="Gene3D" id="3.90.1530.30">
    <property type="match status" value="1"/>
</dbReference>
<dbReference type="FunFam" id="3.90.1530.30:FF:000001">
    <property type="entry name" value="Chromosome partitioning protein ParB"/>
    <property type="match status" value="1"/>
</dbReference>
<evidence type="ECO:0000256" key="2">
    <source>
        <dbReference type="ARBA" id="ARBA00023125"/>
    </source>
</evidence>
<accession>X1SKH0</accession>
<organism evidence="5">
    <name type="scientific">marine sediment metagenome</name>
    <dbReference type="NCBI Taxonomy" id="412755"/>
    <lineage>
        <taxon>unclassified sequences</taxon>
        <taxon>metagenomes</taxon>
        <taxon>ecological metagenomes</taxon>
    </lineage>
</organism>
<evidence type="ECO:0000313" key="5">
    <source>
        <dbReference type="EMBL" id="GAI75870.1"/>
    </source>
</evidence>
<dbReference type="Gene3D" id="1.10.10.2830">
    <property type="match status" value="1"/>
</dbReference>
<dbReference type="NCBIfam" id="TIGR00180">
    <property type="entry name" value="parB_part"/>
    <property type="match status" value="1"/>
</dbReference>
<dbReference type="Pfam" id="PF17762">
    <property type="entry name" value="HTH_ParB"/>
    <property type="match status" value="1"/>
</dbReference>
<dbReference type="GO" id="GO:0003677">
    <property type="term" value="F:DNA binding"/>
    <property type="evidence" value="ECO:0007669"/>
    <property type="project" value="UniProtKB-KW"/>
</dbReference>
<comment type="caution">
    <text evidence="5">The sequence shown here is derived from an EMBL/GenBank/DDBJ whole genome shotgun (WGS) entry which is preliminary data.</text>
</comment>
<feature type="domain" description="ASCH" evidence="4">
    <location>
        <begin position="228"/>
        <end position="326"/>
    </location>
</feature>
<dbReference type="SUPFAM" id="SSF88697">
    <property type="entry name" value="PUA domain-like"/>
    <property type="match status" value="1"/>
</dbReference>
<evidence type="ECO:0000259" key="3">
    <source>
        <dbReference type="SMART" id="SM00470"/>
    </source>
</evidence>
<dbReference type="Pfam" id="PF04266">
    <property type="entry name" value="ASCH"/>
    <property type="match status" value="1"/>
</dbReference>
<dbReference type="EMBL" id="BARW01006440">
    <property type="protein sequence ID" value="GAI75870.1"/>
    <property type="molecule type" value="Genomic_DNA"/>
</dbReference>
<dbReference type="GO" id="GO:0007059">
    <property type="term" value="P:chromosome segregation"/>
    <property type="evidence" value="ECO:0007669"/>
    <property type="project" value="UniProtKB-KW"/>
</dbReference>
<dbReference type="InterPro" id="IPR041468">
    <property type="entry name" value="HTH_ParB/Spo0J"/>
</dbReference>
<feature type="domain" description="ParB-like N-terminal" evidence="3">
    <location>
        <begin position="2"/>
        <end position="91"/>
    </location>
</feature>
<dbReference type="Pfam" id="PF02195">
    <property type="entry name" value="ParB_N"/>
    <property type="match status" value="1"/>
</dbReference>
<proteinExistence type="predicted"/>
<protein>
    <recommendedName>
        <fullName evidence="6">ParB/Sulfiredoxin domain-containing protein</fullName>
    </recommendedName>
</protein>
<dbReference type="InterPro" id="IPR050336">
    <property type="entry name" value="Chromosome_partition/occlusion"/>
</dbReference>
<dbReference type="InterPro" id="IPR015947">
    <property type="entry name" value="PUA-like_sf"/>
</dbReference>
<dbReference type="InterPro" id="IPR007374">
    <property type="entry name" value="ASCH_domain"/>
</dbReference>
<dbReference type="SMART" id="SM00470">
    <property type="entry name" value="ParB"/>
    <property type="match status" value="1"/>
</dbReference>
<gene>
    <name evidence="5" type="ORF">S12H4_13523</name>
</gene>
<dbReference type="InterPro" id="IPR036086">
    <property type="entry name" value="ParB/Sulfiredoxin_sf"/>
</dbReference>
<evidence type="ECO:0000259" key="4">
    <source>
        <dbReference type="SMART" id="SM01022"/>
    </source>
</evidence>
<dbReference type="InterPro" id="IPR003115">
    <property type="entry name" value="ParB_N"/>
</dbReference>
<keyword evidence="2" id="KW-0238">DNA-binding</keyword>
<dbReference type="CDD" id="cd06552">
    <property type="entry name" value="ASCH_yqfb_like"/>
    <property type="match status" value="1"/>
</dbReference>
<dbReference type="CDD" id="cd16393">
    <property type="entry name" value="SPO0J_N"/>
    <property type="match status" value="1"/>
</dbReference>
<name>X1SKH0_9ZZZZ</name>
<dbReference type="Gene3D" id="2.30.130.30">
    <property type="entry name" value="Hypothetical protein"/>
    <property type="match status" value="1"/>
</dbReference>
<dbReference type="SMART" id="SM01022">
    <property type="entry name" value="ASCH"/>
    <property type="match status" value="1"/>
</dbReference>
<keyword evidence="1" id="KW-0159">Chromosome partition</keyword>